<dbReference type="InterPro" id="IPR036890">
    <property type="entry name" value="HATPase_C_sf"/>
</dbReference>
<dbReference type="GO" id="GO:0005524">
    <property type="term" value="F:ATP binding"/>
    <property type="evidence" value="ECO:0007669"/>
    <property type="project" value="UniProtKB-KW"/>
</dbReference>
<evidence type="ECO:0000313" key="11">
    <source>
        <dbReference type="Proteomes" id="UP000006622"/>
    </source>
</evidence>
<evidence type="ECO:0000256" key="3">
    <source>
        <dbReference type="ARBA" id="ARBA00022553"/>
    </source>
</evidence>
<dbReference type="EMBL" id="CP002101">
    <property type="protein sequence ID" value="AEH60701.1"/>
    <property type="molecule type" value="Genomic_DNA"/>
</dbReference>
<dbReference type="Gene3D" id="3.30.565.10">
    <property type="entry name" value="Histidine kinase-like ATPase, C-terminal domain"/>
    <property type="match status" value="1"/>
</dbReference>
<dbReference type="STRING" id="679901.Mzhil_0839"/>
<evidence type="ECO:0000259" key="8">
    <source>
        <dbReference type="Pfam" id="PF07568"/>
    </source>
</evidence>
<evidence type="ECO:0000259" key="9">
    <source>
        <dbReference type="Pfam" id="PF13426"/>
    </source>
</evidence>
<organism evidence="10 11">
    <name type="scientific">Methanosalsum zhilinae (strain DSM 4017 / NBRC 107636 / OCM 62 / WeN5)</name>
    <name type="common">Methanohalophilus zhilinae</name>
    <dbReference type="NCBI Taxonomy" id="679901"/>
    <lineage>
        <taxon>Archaea</taxon>
        <taxon>Methanobacteriati</taxon>
        <taxon>Methanobacteriota</taxon>
        <taxon>Stenosarchaea group</taxon>
        <taxon>Methanomicrobia</taxon>
        <taxon>Methanosarcinales</taxon>
        <taxon>Methanosarcinaceae</taxon>
        <taxon>Methanosalsum</taxon>
    </lineage>
</organism>
<name>F7XL02_METZD</name>
<comment type="catalytic activity">
    <reaction evidence="1">
        <text>ATP + protein L-histidine = ADP + protein N-phospho-L-histidine.</text>
        <dbReference type="EC" id="2.7.13.3"/>
    </reaction>
</comment>
<evidence type="ECO:0000256" key="2">
    <source>
        <dbReference type="ARBA" id="ARBA00012438"/>
    </source>
</evidence>
<dbReference type="OrthoDB" id="8127at2157"/>
<sequence length="350" mass="40895">MVNRSLLDHKSQYLAQQRKSSYVDLKKEKNNFTSIFNNIPEAVFICDLSGNILEINDSALNKFNFSLKKQSSEFIIDDFLGSEIFMDNIKKVNEMKFYRQVSPANNRQKKNSKNPIDCEVFLKLIQWNDSEAVMIIVHDIEDNIHSNKCYRQHFIKEVHHRVKNSLQVVNSLLSLQSKDFIDTEDVHNTFIECQTRIRSMAIAHERVSESCNIDCVYMEEYFKDLISYLLHIYRAESVIQSEISSKRAYLNIDTTVIVGLIINELISHYLKHTHLLFNYNNICLNLEKESQKNYILQIAIKNVDVESMFNLEDTDSFGTRLVSMLLKQIDGSMNTKINEPGMHVIRFQEL</sequence>
<keyword evidence="11" id="KW-1185">Reference proteome</keyword>
<evidence type="ECO:0000256" key="4">
    <source>
        <dbReference type="ARBA" id="ARBA00022679"/>
    </source>
</evidence>
<dbReference type="PANTHER" id="PTHR41523">
    <property type="entry name" value="TWO-COMPONENT SYSTEM SENSOR PROTEIN"/>
    <property type="match status" value="1"/>
</dbReference>
<protein>
    <recommendedName>
        <fullName evidence="2">histidine kinase</fullName>
        <ecNumber evidence="2">2.7.13.3</ecNumber>
    </recommendedName>
</protein>
<dbReference type="Pfam" id="PF07568">
    <property type="entry name" value="HisKA_2"/>
    <property type="match status" value="1"/>
</dbReference>
<dbReference type="InterPro" id="IPR000014">
    <property type="entry name" value="PAS"/>
</dbReference>
<dbReference type="GO" id="GO:0004673">
    <property type="term" value="F:protein histidine kinase activity"/>
    <property type="evidence" value="ECO:0007669"/>
    <property type="project" value="UniProtKB-EC"/>
</dbReference>
<dbReference type="InterPro" id="IPR011495">
    <property type="entry name" value="Sig_transdc_His_kin_sub2_dim/P"/>
</dbReference>
<dbReference type="RefSeq" id="WP_013898140.1">
    <property type="nucleotide sequence ID" value="NC_015676.1"/>
</dbReference>
<evidence type="ECO:0000313" key="10">
    <source>
        <dbReference type="EMBL" id="AEH60701.1"/>
    </source>
</evidence>
<accession>F7XL02</accession>
<dbReference type="GeneID" id="10822460"/>
<dbReference type="Gene3D" id="3.30.450.20">
    <property type="entry name" value="PAS domain"/>
    <property type="match status" value="1"/>
</dbReference>
<evidence type="ECO:0000256" key="1">
    <source>
        <dbReference type="ARBA" id="ARBA00000085"/>
    </source>
</evidence>
<proteinExistence type="predicted"/>
<feature type="domain" description="PAS" evidence="9">
    <location>
        <begin position="40"/>
        <end position="141"/>
    </location>
</feature>
<dbReference type="KEGG" id="mzh:Mzhil_0839"/>
<dbReference type="Proteomes" id="UP000006622">
    <property type="component" value="Chromosome"/>
</dbReference>
<keyword evidence="6 10" id="KW-0418">Kinase</keyword>
<dbReference type="CDD" id="cd00130">
    <property type="entry name" value="PAS"/>
    <property type="match status" value="1"/>
</dbReference>
<dbReference type="PANTHER" id="PTHR41523:SF8">
    <property type="entry name" value="ETHYLENE RESPONSE SENSOR PROTEIN"/>
    <property type="match status" value="1"/>
</dbReference>
<evidence type="ECO:0000256" key="5">
    <source>
        <dbReference type="ARBA" id="ARBA00022741"/>
    </source>
</evidence>
<dbReference type="InterPro" id="IPR035965">
    <property type="entry name" value="PAS-like_dom_sf"/>
</dbReference>
<dbReference type="SUPFAM" id="SSF55785">
    <property type="entry name" value="PYP-like sensor domain (PAS domain)"/>
    <property type="match status" value="1"/>
</dbReference>
<evidence type="ECO:0000256" key="7">
    <source>
        <dbReference type="ARBA" id="ARBA00022840"/>
    </source>
</evidence>
<gene>
    <name evidence="10" type="ordered locus">Mzhil_0839</name>
</gene>
<keyword evidence="3" id="KW-0597">Phosphoprotein</keyword>
<feature type="domain" description="Signal transduction histidine kinase subgroup 2 dimerisation and phosphoacceptor" evidence="8">
    <location>
        <begin position="157"/>
        <end position="233"/>
    </location>
</feature>
<keyword evidence="5" id="KW-0547">Nucleotide-binding</keyword>
<evidence type="ECO:0000256" key="6">
    <source>
        <dbReference type="ARBA" id="ARBA00022777"/>
    </source>
</evidence>
<keyword evidence="4" id="KW-0808">Transferase</keyword>
<keyword evidence="7" id="KW-0067">ATP-binding</keyword>
<reference evidence="10 11" key="1">
    <citation type="submission" date="2010-07" db="EMBL/GenBank/DDBJ databases">
        <title>The complete genome of Methanosalsum zhilinae DSM 4017.</title>
        <authorList>
            <consortium name="US DOE Joint Genome Institute (JGI-PGF)"/>
            <person name="Lucas S."/>
            <person name="Copeland A."/>
            <person name="Lapidus A."/>
            <person name="Glavina del Rio T."/>
            <person name="Dalin E."/>
            <person name="Tice H."/>
            <person name="Bruce D."/>
            <person name="Goodwin L."/>
            <person name="Pitluck S."/>
            <person name="Kyrpides N."/>
            <person name="Mavromatis K."/>
            <person name="Ovchinnikova G."/>
            <person name="Daligault H."/>
            <person name="Detter J.C."/>
            <person name="Han C."/>
            <person name="Tapia R."/>
            <person name="Larimer F."/>
            <person name="Land M."/>
            <person name="Hauser L."/>
            <person name="Markowitz V."/>
            <person name="Cheng J.-F."/>
            <person name="Hugenholtz P."/>
            <person name="Woyke T."/>
            <person name="Wu D."/>
            <person name="Spring S."/>
            <person name="Schueler E."/>
            <person name="Brambilla E."/>
            <person name="Klenk H.-P."/>
            <person name="Eisen J.A."/>
        </authorList>
    </citation>
    <scope>NUCLEOTIDE SEQUENCE [LARGE SCALE GENOMIC DNA]</scope>
    <source>
        <strain evidence="11">DSM 4017 / NBRC 107636 / OCM 62 / WeN5</strain>
    </source>
</reference>
<dbReference type="AlphaFoldDB" id="F7XL02"/>
<dbReference type="Pfam" id="PF13426">
    <property type="entry name" value="PAS_9"/>
    <property type="match status" value="1"/>
</dbReference>
<dbReference type="EC" id="2.7.13.3" evidence="2"/>
<dbReference type="HOGENOM" id="CLU_791349_0_0_2"/>